<dbReference type="EMBL" id="VTES01000003">
    <property type="protein sequence ID" value="TYS63986.1"/>
    <property type="molecule type" value="Genomic_DNA"/>
</dbReference>
<name>A0A5D4SQA7_9BACI</name>
<sequence length="143" mass="15992">MKTFKLISLQIVEEEGLKDIALDDGLIINKEDDLSNWLIEAYISKTYLDYFTAAEDANKELTVQAVITKKENDPAAFTTTVSSVKELENHISILLQGSLRRTKSDYAELLLGDLVQQGLDGEALVTEFKKKMKSKPRLAAAKK</sequence>
<comment type="caution">
    <text evidence="1">The sequence shown here is derived from an EMBL/GenBank/DDBJ whole genome shotgun (WGS) entry which is preliminary data.</text>
</comment>
<dbReference type="AlphaFoldDB" id="A0A5D4SQA7"/>
<proteinExistence type="predicted"/>
<evidence type="ECO:0000313" key="2">
    <source>
        <dbReference type="Proteomes" id="UP000323732"/>
    </source>
</evidence>
<protein>
    <recommendedName>
        <fullName evidence="3">YwpF-like family protein</fullName>
    </recommendedName>
</protein>
<dbReference type="Proteomes" id="UP000323732">
    <property type="component" value="Unassembled WGS sequence"/>
</dbReference>
<evidence type="ECO:0008006" key="3">
    <source>
        <dbReference type="Google" id="ProtNLM"/>
    </source>
</evidence>
<dbReference type="InterPro" id="IPR025573">
    <property type="entry name" value="YwpF"/>
</dbReference>
<organism evidence="1 2">
    <name type="scientific">Bacillus infantis</name>
    <dbReference type="NCBI Taxonomy" id="324767"/>
    <lineage>
        <taxon>Bacteria</taxon>
        <taxon>Bacillati</taxon>
        <taxon>Bacillota</taxon>
        <taxon>Bacilli</taxon>
        <taxon>Bacillales</taxon>
        <taxon>Bacillaceae</taxon>
        <taxon>Bacillus</taxon>
    </lineage>
</organism>
<dbReference type="RefSeq" id="WP_101548936.1">
    <property type="nucleotide sequence ID" value="NZ_JAMYWU010000001.1"/>
</dbReference>
<dbReference type="Pfam" id="PF14183">
    <property type="entry name" value="YwpF"/>
    <property type="match status" value="1"/>
</dbReference>
<accession>A0A5D4SQA7</accession>
<reference evidence="1 2" key="1">
    <citation type="submission" date="2019-08" db="EMBL/GenBank/DDBJ databases">
        <title>Bacillus genomes from the desert of Cuatro Cienegas, Coahuila.</title>
        <authorList>
            <person name="Olmedo-Alvarez G."/>
        </authorList>
    </citation>
    <scope>NUCLEOTIDE SEQUENCE [LARGE SCALE GENOMIC DNA]</scope>
    <source>
        <strain evidence="1 2">CH37_1T</strain>
    </source>
</reference>
<gene>
    <name evidence="1" type="ORF">FZD47_10820</name>
</gene>
<evidence type="ECO:0000313" key="1">
    <source>
        <dbReference type="EMBL" id="TYS63986.1"/>
    </source>
</evidence>